<dbReference type="InterPro" id="IPR014790">
    <property type="entry name" value="MutL_C"/>
</dbReference>
<evidence type="ECO:0000313" key="5">
    <source>
        <dbReference type="Proteomes" id="UP000094336"/>
    </source>
</evidence>
<name>A0A1E3QJC6_9ASCO</name>
<comment type="similarity">
    <text evidence="1">Belongs to the DNA mismatch repair MutL/HexB family.</text>
</comment>
<dbReference type="AlphaFoldDB" id="A0A1E3QJC6"/>
<organism evidence="4 5">
    <name type="scientific">Babjeviella inositovora NRRL Y-12698</name>
    <dbReference type="NCBI Taxonomy" id="984486"/>
    <lineage>
        <taxon>Eukaryota</taxon>
        <taxon>Fungi</taxon>
        <taxon>Dikarya</taxon>
        <taxon>Ascomycota</taxon>
        <taxon>Saccharomycotina</taxon>
        <taxon>Pichiomycetes</taxon>
        <taxon>Serinales incertae sedis</taxon>
        <taxon>Babjeviella</taxon>
    </lineage>
</organism>
<dbReference type="GO" id="GO:0140664">
    <property type="term" value="F:ATP-dependent DNA damage sensor activity"/>
    <property type="evidence" value="ECO:0007669"/>
    <property type="project" value="InterPro"/>
</dbReference>
<evidence type="ECO:0000313" key="4">
    <source>
        <dbReference type="EMBL" id="ODQ77813.1"/>
    </source>
</evidence>
<dbReference type="GO" id="GO:0032300">
    <property type="term" value="C:mismatch repair complex"/>
    <property type="evidence" value="ECO:0007669"/>
    <property type="project" value="InterPro"/>
</dbReference>
<feature type="region of interest" description="Disordered" evidence="2">
    <location>
        <begin position="396"/>
        <end position="424"/>
    </location>
</feature>
<dbReference type="PANTHER" id="PTHR10073">
    <property type="entry name" value="DNA MISMATCH REPAIR PROTEIN MLH, PMS, MUTL"/>
    <property type="match status" value="1"/>
</dbReference>
<dbReference type="OrthoDB" id="429932at2759"/>
<dbReference type="InterPro" id="IPR036890">
    <property type="entry name" value="HATPase_C_sf"/>
</dbReference>
<feature type="domain" description="MutL C-terminal dimerisation" evidence="3">
    <location>
        <begin position="523"/>
        <end position="722"/>
    </location>
</feature>
<dbReference type="InterPro" id="IPR037198">
    <property type="entry name" value="MutL_C_sf"/>
</dbReference>
<protein>
    <recommendedName>
        <fullName evidence="3">MutL C-terminal dimerisation domain-containing protein</fullName>
    </recommendedName>
</protein>
<evidence type="ECO:0000259" key="3">
    <source>
        <dbReference type="SMART" id="SM00853"/>
    </source>
</evidence>
<dbReference type="STRING" id="984486.A0A1E3QJC6"/>
<dbReference type="PANTHER" id="PTHR10073:SF47">
    <property type="entry name" value="DNA MISMATCH REPAIR PROTEIN MLH3"/>
    <property type="match status" value="1"/>
</dbReference>
<evidence type="ECO:0000256" key="1">
    <source>
        <dbReference type="ARBA" id="ARBA00006082"/>
    </source>
</evidence>
<sequence>MRSINHLDDSVCQLLLSQVSIRSLACGIREVIQNSIDATAKNIVVSFDLSNRSFLVMDDGCGMSPAELDAIGKRFHTSKISHLDDLKTARTYGFRGESLYSIAAVSNLTISSKRGDSDAFYTTLINGITVTNRSSRLPDSLRQKYSDTWVSGPFFSCSGTVVEVTNMFGNVPVRVDHMKKLSKYRVLDEIRRIVFDVSIFHPEVQIRVTCSDSGAQELVLVVGVLHTSQEPAMSASVLNSVYGISTTDKYEYLSASFENYSVCGVIGLHAIQSKAYQLVFMNTRRVYDPDLFRDISKLFIAADFGSLEEEPLTAFPLSQTMIKSPKKITSVGRPILKHPVFVLKVVCPVSVSDLIQDPNKGVYQSKHFSVIRPMIIKILTSFLKVQGYTISLESGTMGGGPKNPDVSPGVDITTGQNASQGATNLSLKRTKIARRSQDEVYSDSVPRMGGLSVRKRAHTDSSRDTGNLQTALPSSTYFQLQSSIPTTSNTKLQMLDLIPVASPRFKDLNKVSIERRALKSARIVSQLERKFILVTMRLTLTTKGFMLPTLLVVDQHAADERIRVERYMKELIELALYCDSKSLLSEPIEIVCIDVSSHEQMLLETFSEEFAIWGIKFDVFTEPTSVDSFNEPAKHSIYVTHLPLLFSQKCASDLVFLKRCLLQHAYDLQEYRKPRLVSCKRRIQHSGDPHAWFKMVKAVPRVLIDIINSKACRSAIMFGDVLDREAMRGILDGLSTCMLPFQCAHGRPSIVPLADLKTVNH</sequence>
<proteinExistence type="inferred from homology"/>
<gene>
    <name evidence="4" type="ORF">BABINDRAFT_163201</name>
</gene>
<dbReference type="InterPro" id="IPR038973">
    <property type="entry name" value="MutL/Mlh/Pms-like"/>
</dbReference>
<reference evidence="5" key="1">
    <citation type="submission" date="2016-05" db="EMBL/GenBank/DDBJ databases">
        <title>Comparative genomics of biotechnologically important yeasts.</title>
        <authorList>
            <consortium name="DOE Joint Genome Institute"/>
            <person name="Riley R."/>
            <person name="Haridas S."/>
            <person name="Wolfe K.H."/>
            <person name="Lopes M.R."/>
            <person name="Hittinger C.T."/>
            <person name="Goker M."/>
            <person name="Salamov A."/>
            <person name="Wisecaver J."/>
            <person name="Long T.M."/>
            <person name="Aerts A.L."/>
            <person name="Barry K."/>
            <person name="Choi C."/>
            <person name="Clum A."/>
            <person name="Coughlan A.Y."/>
            <person name="Deshpande S."/>
            <person name="Douglass A.P."/>
            <person name="Hanson S.J."/>
            <person name="Klenk H.-P."/>
            <person name="Labutti K."/>
            <person name="Lapidus A."/>
            <person name="Lindquist E."/>
            <person name="Lipzen A."/>
            <person name="Meier-Kolthoff J.P."/>
            <person name="Ohm R.A."/>
            <person name="Otillar R.P."/>
            <person name="Pangilinan J."/>
            <person name="Peng Y."/>
            <person name="Rokas A."/>
            <person name="Rosa C.A."/>
            <person name="Scheuner C."/>
            <person name="Sibirny A.A."/>
            <person name="Slot J.C."/>
            <person name="Stielow J.B."/>
            <person name="Sun H."/>
            <person name="Kurtzman C.P."/>
            <person name="Blackwell M."/>
            <person name="Grigoriev I.V."/>
            <person name="Jeffries T.W."/>
        </authorList>
    </citation>
    <scope>NUCLEOTIDE SEQUENCE [LARGE SCALE GENOMIC DNA]</scope>
    <source>
        <strain evidence="5">NRRL Y-12698</strain>
    </source>
</reference>
<dbReference type="SMART" id="SM00853">
    <property type="entry name" value="MutL_C"/>
    <property type="match status" value="1"/>
</dbReference>
<dbReference type="EMBL" id="KV454438">
    <property type="protein sequence ID" value="ODQ77813.1"/>
    <property type="molecule type" value="Genomic_DNA"/>
</dbReference>
<keyword evidence="5" id="KW-1185">Reference proteome</keyword>
<dbReference type="GO" id="GO:0016887">
    <property type="term" value="F:ATP hydrolysis activity"/>
    <property type="evidence" value="ECO:0007669"/>
    <property type="project" value="InterPro"/>
</dbReference>
<feature type="region of interest" description="Disordered" evidence="2">
    <location>
        <begin position="443"/>
        <end position="468"/>
    </location>
</feature>
<dbReference type="GO" id="GO:0005524">
    <property type="term" value="F:ATP binding"/>
    <property type="evidence" value="ECO:0007669"/>
    <property type="project" value="InterPro"/>
</dbReference>
<dbReference type="SUPFAM" id="SSF55874">
    <property type="entry name" value="ATPase domain of HSP90 chaperone/DNA topoisomerase II/histidine kinase"/>
    <property type="match status" value="1"/>
</dbReference>
<dbReference type="Proteomes" id="UP000094336">
    <property type="component" value="Unassembled WGS sequence"/>
</dbReference>
<feature type="compositionally biased region" description="Polar residues" evidence="2">
    <location>
        <begin position="413"/>
        <end position="424"/>
    </location>
</feature>
<dbReference type="GeneID" id="30147623"/>
<dbReference type="RefSeq" id="XP_018983141.1">
    <property type="nucleotide sequence ID" value="XM_019129770.1"/>
</dbReference>
<dbReference type="InterPro" id="IPR042120">
    <property type="entry name" value="MutL_C_dimsub"/>
</dbReference>
<evidence type="ECO:0000256" key="2">
    <source>
        <dbReference type="SAM" id="MobiDB-lite"/>
    </source>
</evidence>
<dbReference type="SUPFAM" id="SSF118116">
    <property type="entry name" value="DNA mismatch repair protein MutL"/>
    <property type="match status" value="1"/>
</dbReference>
<dbReference type="Gene3D" id="3.30.565.10">
    <property type="entry name" value="Histidine kinase-like ATPase, C-terminal domain"/>
    <property type="match status" value="1"/>
</dbReference>
<accession>A0A1E3QJC6</accession>
<dbReference type="Gene3D" id="3.30.1370.100">
    <property type="entry name" value="MutL, C-terminal domain, regulatory subdomain"/>
    <property type="match status" value="1"/>
</dbReference>
<dbReference type="InterPro" id="IPR042121">
    <property type="entry name" value="MutL_C_regsub"/>
</dbReference>
<dbReference type="Pfam" id="PF13589">
    <property type="entry name" value="HATPase_c_3"/>
    <property type="match status" value="1"/>
</dbReference>
<dbReference type="Gene3D" id="3.30.1540.20">
    <property type="entry name" value="MutL, C-terminal domain, dimerisation subdomain"/>
    <property type="match status" value="1"/>
</dbReference>
<dbReference type="GO" id="GO:0006298">
    <property type="term" value="P:mismatch repair"/>
    <property type="evidence" value="ECO:0007669"/>
    <property type="project" value="InterPro"/>
</dbReference>